<evidence type="ECO:0000256" key="6">
    <source>
        <dbReference type="ARBA" id="ARBA00038046"/>
    </source>
</evidence>
<evidence type="ECO:0000256" key="4">
    <source>
        <dbReference type="ARBA" id="ARBA00023136"/>
    </source>
</evidence>
<dbReference type="InterPro" id="IPR052081">
    <property type="entry name" value="Dispatched_Hh_regulator"/>
</dbReference>
<feature type="transmembrane region" description="Helical" evidence="8">
    <location>
        <begin position="890"/>
        <end position="908"/>
    </location>
</feature>
<dbReference type="InterPro" id="IPR008979">
    <property type="entry name" value="Galactose-bd-like_sf"/>
</dbReference>
<dbReference type="GO" id="GO:0022857">
    <property type="term" value="F:transmembrane transporter activity"/>
    <property type="evidence" value="ECO:0007669"/>
    <property type="project" value="TreeGrafter"/>
</dbReference>
<feature type="transmembrane region" description="Helical" evidence="8">
    <location>
        <begin position="630"/>
        <end position="647"/>
    </location>
</feature>
<feature type="transmembrane region" description="Helical" evidence="8">
    <location>
        <begin position="1280"/>
        <end position="1309"/>
    </location>
</feature>
<dbReference type="PANTHER" id="PTHR45951">
    <property type="entry name" value="PROTEIN DISPATCHED-RELATED"/>
    <property type="match status" value="1"/>
</dbReference>
<feature type="transmembrane region" description="Helical" evidence="8">
    <location>
        <begin position="17"/>
        <end position="35"/>
    </location>
</feature>
<keyword evidence="4 8" id="KW-0472">Membrane</keyword>
<feature type="transmembrane region" description="Helical" evidence="8">
    <location>
        <begin position="1246"/>
        <end position="1274"/>
    </location>
</feature>
<keyword evidence="5" id="KW-0325">Glycoprotein</keyword>
<feature type="transmembrane region" description="Helical" evidence="8">
    <location>
        <begin position="1161"/>
        <end position="1193"/>
    </location>
</feature>
<comment type="caution">
    <text evidence="10">The sequence shown here is derived from an EMBL/GenBank/DDBJ whole genome shotgun (WGS) entry which is preliminary data.</text>
</comment>
<evidence type="ECO:0000256" key="1">
    <source>
        <dbReference type="ARBA" id="ARBA00004141"/>
    </source>
</evidence>
<dbReference type="OrthoDB" id="193905at2759"/>
<feature type="transmembrane region" description="Helical" evidence="8">
    <location>
        <begin position="766"/>
        <end position="787"/>
    </location>
</feature>
<feature type="transmembrane region" description="Helical" evidence="8">
    <location>
        <begin position="735"/>
        <end position="754"/>
    </location>
</feature>
<evidence type="ECO:0000256" key="3">
    <source>
        <dbReference type="ARBA" id="ARBA00022989"/>
    </source>
</evidence>
<evidence type="ECO:0000313" key="11">
    <source>
        <dbReference type="Proteomes" id="UP001165085"/>
    </source>
</evidence>
<dbReference type="Proteomes" id="UP001165085">
    <property type="component" value="Unassembled WGS sequence"/>
</dbReference>
<organism evidence="10 11">
    <name type="scientific">Triparma strigata</name>
    <dbReference type="NCBI Taxonomy" id="1606541"/>
    <lineage>
        <taxon>Eukaryota</taxon>
        <taxon>Sar</taxon>
        <taxon>Stramenopiles</taxon>
        <taxon>Ochrophyta</taxon>
        <taxon>Bolidophyceae</taxon>
        <taxon>Parmales</taxon>
        <taxon>Triparmaceae</taxon>
        <taxon>Triparma</taxon>
    </lineage>
</organism>
<evidence type="ECO:0000256" key="7">
    <source>
        <dbReference type="SAM" id="MobiDB-lite"/>
    </source>
</evidence>
<dbReference type="GO" id="GO:0016020">
    <property type="term" value="C:membrane"/>
    <property type="evidence" value="ECO:0007669"/>
    <property type="project" value="UniProtKB-SubCell"/>
</dbReference>
<evidence type="ECO:0000313" key="10">
    <source>
        <dbReference type="EMBL" id="GMH69662.1"/>
    </source>
</evidence>
<dbReference type="SUPFAM" id="SSF82866">
    <property type="entry name" value="Multidrug efflux transporter AcrB transmembrane domain"/>
    <property type="match status" value="2"/>
</dbReference>
<dbReference type="InterPro" id="IPR000731">
    <property type="entry name" value="SSD"/>
</dbReference>
<dbReference type="PROSITE" id="PS50156">
    <property type="entry name" value="SSD"/>
    <property type="match status" value="1"/>
</dbReference>
<feature type="region of interest" description="Disordered" evidence="7">
    <location>
        <begin position="85"/>
        <end position="147"/>
    </location>
</feature>
<proteinExistence type="inferred from homology"/>
<dbReference type="EMBL" id="BRXY01000134">
    <property type="protein sequence ID" value="GMH69662.1"/>
    <property type="molecule type" value="Genomic_DNA"/>
</dbReference>
<feature type="domain" description="SSD" evidence="9">
    <location>
        <begin position="655"/>
        <end position="789"/>
    </location>
</feature>
<dbReference type="GO" id="GO:0007224">
    <property type="term" value="P:smoothened signaling pathway"/>
    <property type="evidence" value="ECO:0007669"/>
    <property type="project" value="TreeGrafter"/>
</dbReference>
<accession>A0A9W7E8B0</accession>
<dbReference type="Gene3D" id="2.60.120.260">
    <property type="entry name" value="Galactose-binding domain-like"/>
    <property type="match status" value="1"/>
</dbReference>
<evidence type="ECO:0000256" key="5">
    <source>
        <dbReference type="ARBA" id="ARBA00023180"/>
    </source>
</evidence>
<evidence type="ECO:0000259" key="9">
    <source>
        <dbReference type="PROSITE" id="PS50156"/>
    </source>
</evidence>
<evidence type="ECO:0000256" key="2">
    <source>
        <dbReference type="ARBA" id="ARBA00022692"/>
    </source>
</evidence>
<dbReference type="Pfam" id="PF02460">
    <property type="entry name" value="Patched"/>
    <property type="match status" value="1"/>
</dbReference>
<reference evidence="11" key="1">
    <citation type="journal article" date="2023" name="Commun. Biol.">
        <title>Genome analysis of Parmales, the sister group of diatoms, reveals the evolutionary specialization of diatoms from phago-mixotrophs to photoautotrophs.</title>
        <authorList>
            <person name="Ban H."/>
            <person name="Sato S."/>
            <person name="Yoshikawa S."/>
            <person name="Yamada K."/>
            <person name="Nakamura Y."/>
            <person name="Ichinomiya M."/>
            <person name="Sato N."/>
            <person name="Blanc-Mathieu R."/>
            <person name="Endo H."/>
            <person name="Kuwata A."/>
            <person name="Ogata H."/>
        </authorList>
    </citation>
    <scope>NUCLEOTIDE SEQUENCE [LARGE SCALE GENOMIC DNA]</scope>
    <source>
        <strain evidence="11">NIES 3701</strain>
    </source>
</reference>
<comment type="subcellular location">
    <subcellularLocation>
        <location evidence="1">Membrane</location>
        <topology evidence="1">Multi-pass membrane protein</topology>
    </subcellularLocation>
</comment>
<keyword evidence="2 8" id="KW-0812">Transmembrane</keyword>
<evidence type="ECO:0000256" key="8">
    <source>
        <dbReference type="SAM" id="Phobius"/>
    </source>
</evidence>
<gene>
    <name evidence="10" type="ORF">TrST_g3780</name>
</gene>
<dbReference type="PANTHER" id="PTHR45951:SF3">
    <property type="entry name" value="PROTEIN DISPATCHED"/>
    <property type="match status" value="1"/>
</dbReference>
<keyword evidence="3 8" id="KW-1133">Transmembrane helix</keyword>
<comment type="similarity">
    <text evidence="6">Belongs to the dispatched family.</text>
</comment>
<feature type="transmembrane region" description="Helical" evidence="8">
    <location>
        <begin position="653"/>
        <end position="672"/>
    </location>
</feature>
<protein>
    <recommendedName>
        <fullName evidence="9">SSD domain-containing protein</fullName>
    </recommendedName>
</protein>
<feature type="compositionally biased region" description="Low complexity" evidence="7">
    <location>
        <begin position="133"/>
        <end position="145"/>
    </location>
</feature>
<dbReference type="InterPro" id="IPR003392">
    <property type="entry name" value="PTHD_SSD"/>
</dbReference>
<feature type="compositionally biased region" description="Polar residues" evidence="7">
    <location>
        <begin position="103"/>
        <end position="113"/>
    </location>
</feature>
<feature type="transmembrane region" description="Helical" evidence="8">
    <location>
        <begin position="684"/>
        <end position="704"/>
    </location>
</feature>
<name>A0A9W7E8B0_9STRA</name>
<dbReference type="Gene3D" id="1.20.1640.10">
    <property type="entry name" value="Multidrug efflux transporter AcrB transmembrane domain"/>
    <property type="match status" value="2"/>
</dbReference>
<dbReference type="SUPFAM" id="SSF49785">
    <property type="entry name" value="Galactose-binding domain-like"/>
    <property type="match status" value="1"/>
</dbReference>
<keyword evidence="11" id="KW-1185">Reference proteome</keyword>
<feature type="transmembrane region" description="Helical" evidence="8">
    <location>
        <begin position="1205"/>
        <end position="1225"/>
    </location>
</feature>
<sequence>MEFLSKYCEIVSSYPRLFALFISVVTLGLSALSLMTMESGYVNTEDPTLGFISKGTTIIGREYAKDKVDRGYFYWPGRKRLFYSSPKGASRGDPGTWRRRKLSSQQQIRSTSRMLLEQEEEEEYHMDGHENAPTSTTTTTPKYTPHPTPRDFSTAISIMYTIGEDSHYINLREVTAFDSNGNQIEPLSATLSSIYSDDRDNLGPQNCIDNNPDTICHSEDQPETWLRIDYSEGALADLDEIIIQNRIDCCSDRISGAYVTVAEGSPDNLNEMLLSSLFTSPALIYPNPILDANEIYSVSPKADAEVDPNDPYLDLIVLREKSDITCPESSHEGDEHITLLFVHVNEDGPVNTPRNLHDHSKSVVTAESFRQMCEIETIVRHFRSSVNRGYETCDEGGCYRACVREGMYSGGKECCATRKITVPSFLEYNYYMAGDDDNQYLNHTWDPYTQTEANFRVPNSCDIFTDEHARVLNDILRDCAPYFEANKENLLNRCAVAGNIIKKGHQPDSEEYFWAWATSIECIAEIPSKCLRGNGAGIMDSYLSLLPFETAEQLKRGSYPITVARSMVAVTLTQGEHSHWKWELQKELEKKFYYMNGKKALNGKSTGTALLGFNLGTKKEIFTWYLMKDINYAVIACFVVLVLMWWYTNSLRVTLLALGEILSSLGLGFFLYNTVLRLPHFPFMNATTIFLAIGIGADDVFVYVDSWRHSLKHCKSADGQPPTNKERLEYSLKHAGMSTFVTSFTTSAAFAANIMSKIVSVKCFGVFAALVILCDYVLMITFLPAVVLNYDSEVCKAEISRAKRASVKNDDERSETNSRISKVTAAFQRSADKARGHFDRFFDTVIPTILLLRASNKPEAPVRPSSTISSFSKSSSVSATEKFRSNAGPFFWTALLGSLGVYAIYFAFVNPGLTLPLSASYQLFYDEHPFEVWDMQYAPKFTTASVMGVKYRVQWWFGLDGEDDSNAWDPSDAGEVHTYPIDVYSKESQKALLNFTREIQAAPWYEEKESLFFDDLVTAVGRKCGIYNETDDTWDGPSNCCEIEEEDFPLEPKVFQKCLKGWCNRNGMGTYWQGVYWDEDGEVALIKLKVTTNVDFTSSNPETKVFWDKIHDFESEKFFSNPAFSLDLSGLSKGWSIAQLTLYDVQQSLANGVKQTLKLSLLIAALVLYLTTQSLAVTVVGMLSISCILGWTITVCIYKGWHLSILESIVFSVAVGLSVDFCVHYSWATLLHLRKNEDVKVRKRELLVVSLSEIGGSVTMGSGTTIVAGCVMLLCKTLFFLRFGAFLVICMSCSWFYSTFFLQACFAALPDRWLKFKVQELWEGRGGKENRNGAMVMMEEDEDGEEGDNFEMEMTGVEITENRVLVVDDVSLSSF</sequence>